<feature type="transmembrane region" description="Helical" evidence="6">
    <location>
        <begin position="129"/>
        <end position="152"/>
    </location>
</feature>
<feature type="compositionally biased region" description="Basic and acidic residues" evidence="5">
    <location>
        <begin position="239"/>
        <end position="248"/>
    </location>
</feature>
<feature type="transmembrane region" description="Helical" evidence="6">
    <location>
        <begin position="50"/>
        <end position="72"/>
    </location>
</feature>
<evidence type="ECO:0000313" key="9">
    <source>
        <dbReference type="Proteomes" id="UP001497600"/>
    </source>
</evidence>
<feature type="domain" description="MARVEL" evidence="7">
    <location>
        <begin position="16"/>
        <end position="145"/>
    </location>
</feature>
<keyword evidence="9" id="KW-1185">Reference proteome</keyword>
<dbReference type="InterPro" id="IPR008253">
    <property type="entry name" value="Marvel"/>
</dbReference>
<protein>
    <recommendedName>
        <fullName evidence="7">MARVEL domain-containing protein</fullName>
    </recommendedName>
</protein>
<evidence type="ECO:0000256" key="1">
    <source>
        <dbReference type="ARBA" id="ARBA00004141"/>
    </source>
</evidence>
<keyword evidence="3 6" id="KW-1133">Transmembrane helix</keyword>
<reference evidence="8 9" key="1">
    <citation type="submission" date="2024-01" db="EMBL/GenBank/DDBJ databases">
        <authorList>
            <consortium name="Genoscope - CEA"/>
            <person name="William W."/>
        </authorList>
    </citation>
    <scope>NUCLEOTIDE SEQUENCE [LARGE SCALE GENOMIC DNA]</scope>
    <source>
        <strain evidence="8 9">29B2s-10</strain>
    </source>
</reference>
<evidence type="ECO:0000256" key="6">
    <source>
        <dbReference type="SAM" id="Phobius"/>
    </source>
</evidence>
<sequence>MRPVNLGFRGYSSHFVISIVIRSIQFLWTIIALATAAASDANFPNERIQFSLAVSVISFAYLVFTVTPLYRYAVPLSVIICESILTLLWLVAFAVVADFWASVSCSFGSGHFWGFSYSSNGCTSGKANIAFAFLAWITFILSLVLSIIFTVIPSVKSGTQGLFTKNISIGSIFPVTNFAVSEDANLEAGLPVEREESDQKELPEPTTESGYNEEPPHISTTDVATPPVSEPVVGSDTAPLHEAKVLKE</sequence>
<proteinExistence type="predicted"/>
<dbReference type="EMBL" id="OZ004259">
    <property type="protein sequence ID" value="CAK7917595.1"/>
    <property type="molecule type" value="Genomic_DNA"/>
</dbReference>
<feature type="compositionally biased region" description="Basic and acidic residues" evidence="5">
    <location>
        <begin position="192"/>
        <end position="203"/>
    </location>
</feature>
<keyword evidence="4 6" id="KW-0472">Membrane</keyword>
<organism evidence="8 9">
    <name type="scientific">[Candida] anglica</name>
    <dbReference type="NCBI Taxonomy" id="148631"/>
    <lineage>
        <taxon>Eukaryota</taxon>
        <taxon>Fungi</taxon>
        <taxon>Dikarya</taxon>
        <taxon>Ascomycota</taxon>
        <taxon>Saccharomycotina</taxon>
        <taxon>Pichiomycetes</taxon>
        <taxon>Debaryomycetaceae</taxon>
        <taxon>Kurtzmaniella</taxon>
    </lineage>
</organism>
<accession>A0ABP0EHL4</accession>
<dbReference type="Proteomes" id="UP001497600">
    <property type="component" value="Chromosome G"/>
</dbReference>
<name>A0ABP0EHL4_9ASCO</name>
<feature type="transmembrane region" description="Helical" evidence="6">
    <location>
        <begin position="12"/>
        <end position="38"/>
    </location>
</feature>
<evidence type="ECO:0000256" key="2">
    <source>
        <dbReference type="ARBA" id="ARBA00022692"/>
    </source>
</evidence>
<dbReference type="Pfam" id="PF01284">
    <property type="entry name" value="MARVEL"/>
    <property type="match status" value="1"/>
</dbReference>
<dbReference type="PANTHER" id="PTHR37451">
    <property type="entry name" value="MARVEL DOMAIN"/>
    <property type="match status" value="1"/>
</dbReference>
<feature type="transmembrane region" description="Helical" evidence="6">
    <location>
        <begin position="84"/>
        <end position="109"/>
    </location>
</feature>
<feature type="region of interest" description="Disordered" evidence="5">
    <location>
        <begin position="191"/>
        <end position="248"/>
    </location>
</feature>
<evidence type="ECO:0000313" key="8">
    <source>
        <dbReference type="EMBL" id="CAK7917595.1"/>
    </source>
</evidence>
<keyword evidence="2 6" id="KW-0812">Transmembrane</keyword>
<evidence type="ECO:0000256" key="5">
    <source>
        <dbReference type="SAM" id="MobiDB-lite"/>
    </source>
</evidence>
<evidence type="ECO:0000259" key="7">
    <source>
        <dbReference type="Pfam" id="PF01284"/>
    </source>
</evidence>
<evidence type="ECO:0000256" key="4">
    <source>
        <dbReference type="ARBA" id="ARBA00023136"/>
    </source>
</evidence>
<evidence type="ECO:0000256" key="3">
    <source>
        <dbReference type="ARBA" id="ARBA00022989"/>
    </source>
</evidence>
<comment type="subcellular location">
    <subcellularLocation>
        <location evidence="1">Membrane</location>
        <topology evidence="1">Multi-pass membrane protein</topology>
    </subcellularLocation>
</comment>
<gene>
    <name evidence="8" type="ORF">CAAN4_G09274</name>
</gene>
<dbReference type="PANTHER" id="PTHR37451:SF1">
    <property type="entry name" value="MARVEL DOMAIN-CONTAINING PROTEIN"/>
    <property type="match status" value="1"/>
</dbReference>